<evidence type="ECO:0000256" key="1">
    <source>
        <dbReference type="SAM" id="Phobius"/>
    </source>
</evidence>
<organism evidence="2 3">
    <name type="scientific">Hepatospora eriocheir</name>
    <dbReference type="NCBI Taxonomy" id="1081669"/>
    <lineage>
        <taxon>Eukaryota</taxon>
        <taxon>Fungi</taxon>
        <taxon>Fungi incertae sedis</taxon>
        <taxon>Microsporidia</taxon>
        <taxon>Hepatosporidae</taxon>
        <taxon>Hepatospora</taxon>
    </lineage>
</organism>
<dbReference type="AlphaFoldDB" id="A0A1X0QEI7"/>
<accession>A0A1X0QEI7</accession>
<dbReference type="EMBL" id="LTAI01000979">
    <property type="protein sequence ID" value="ORD98162.1"/>
    <property type="molecule type" value="Genomic_DNA"/>
</dbReference>
<keyword evidence="1" id="KW-0812">Transmembrane</keyword>
<proteinExistence type="predicted"/>
<evidence type="ECO:0000313" key="3">
    <source>
        <dbReference type="Proteomes" id="UP000192501"/>
    </source>
</evidence>
<dbReference type="VEuPathDB" id="MicrosporidiaDB:A0H76_226"/>
<evidence type="ECO:0000313" key="2">
    <source>
        <dbReference type="EMBL" id="ORD98162.1"/>
    </source>
</evidence>
<comment type="caution">
    <text evidence="2">The sequence shown here is derived from an EMBL/GenBank/DDBJ whole genome shotgun (WGS) entry which is preliminary data.</text>
</comment>
<name>A0A1X0QEI7_9MICR</name>
<reference evidence="2 3" key="1">
    <citation type="journal article" date="2017" name="Environ. Microbiol.">
        <title>Decay of the glycolytic pathway and adaptation to intranuclear parasitism within Enterocytozoonidae microsporidia.</title>
        <authorList>
            <person name="Wiredu Boakye D."/>
            <person name="Jaroenlak P."/>
            <person name="Prachumwat A."/>
            <person name="Williams T.A."/>
            <person name="Bateman K.S."/>
            <person name="Itsathitphaisarn O."/>
            <person name="Sritunyalucksana K."/>
            <person name="Paszkiewicz K.H."/>
            <person name="Moore K.A."/>
            <person name="Stentiford G.D."/>
            <person name="Williams B.A."/>
        </authorList>
    </citation>
    <scope>NUCLEOTIDE SEQUENCE [LARGE SCALE GENOMIC DNA]</scope>
    <source>
        <strain evidence="3">canceri</strain>
    </source>
</reference>
<sequence>MIYFIFLYSIKFKLIPKIIPIDLNHPYTLTLKSSLENLSSYSISFDSSFKDVSINSASTVIKLSSDISSILSIFSSSIIVAYLLSLNGIFKL</sequence>
<dbReference type="Proteomes" id="UP000192501">
    <property type="component" value="Unassembled WGS sequence"/>
</dbReference>
<keyword evidence="1" id="KW-0472">Membrane</keyword>
<feature type="transmembrane region" description="Helical" evidence="1">
    <location>
        <begin position="70"/>
        <end position="90"/>
    </location>
</feature>
<protein>
    <submittedName>
        <fullName evidence="2">Uncharacterized protein</fullName>
    </submittedName>
</protein>
<keyword evidence="1" id="KW-1133">Transmembrane helix</keyword>
<gene>
    <name evidence="2" type="ORF">A0H76_226</name>
</gene>